<dbReference type="Gene3D" id="3.30.70.120">
    <property type="match status" value="1"/>
</dbReference>
<feature type="transmembrane region" description="Helical" evidence="6">
    <location>
        <begin position="45"/>
        <end position="65"/>
    </location>
</feature>
<dbReference type="GO" id="GO:0005886">
    <property type="term" value="C:plasma membrane"/>
    <property type="evidence" value="ECO:0007669"/>
    <property type="project" value="UniProtKB-SubCell"/>
</dbReference>
<evidence type="ECO:0000256" key="2">
    <source>
        <dbReference type="ARBA" id="ARBA00022475"/>
    </source>
</evidence>
<feature type="domain" description="DUF2179" evidence="7">
    <location>
        <begin position="221"/>
        <end position="275"/>
    </location>
</feature>
<accession>A0A1H2VE00</accession>
<evidence type="ECO:0000256" key="3">
    <source>
        <dbReference type="ARBA" id="ARBA00022692"/>
    </source>
</evidence>
<dbReference type="RefSeq" id="WP_091614574.1">
    <property type="nucleotide sequence ID" value="NZ_FNNC01000004.1"/>
</dbReference>
<evidence type="ECO:0000256" key="4">
    <source>
        <dbReference type="ARBA" id="ARBA00022989"/>
    </source>
</evidence>
<evidence type="ECO:0000259" key="7">
    <source>
        <dbReference type="Pfam" id="PF10035"/>
    </source>
</evidence>
<dbReference type="InterPro" id="IPR019264">
    <property type="entry name" value="DUF2179"/>
</dbReference>
<name>A0A1H2VE00_9BACI</name>
<keyword evidence="2" id="KW-1003">Cell membrane</keyword>
<evidence type="ECO:0000313" key="9">
    <source>
        <dbReference type="Proteomes" id="UP000199488"/>
    </source>
</evidence>
<dbReference type="OrthoDB" id="2417289at2"/>
<evidence type="ECO:0000256" key="6">
    <source>
        <dbReference type="SAM" id="Phobius"/>
    </source>
</evidence>
<feature type="transmembrane region" description="Helical" evidence="6">
    <location>
        <begin position="151"/>
        <end position="172"/>
    </location>
</feature>
<reference evidence="8 9" key="1">
    <citation type="submission" date="2016-10" db="EMBL/GenBank/DDBJ databases">
        <authorList>
            <person name="de Groot N.N."/>
        </authorList>
    </citation>
    <scope>NUCLEOTIDE SEQUENCE [LARGE SCALE GENOMIC DNA]</scope>
    <source>
        <strain evidence="8 9">DSM 23126</strain>
    </source>
</reference>
<dbReference type="InterPro" id="IPR003740">
    <property type="entry name" value="YitT"/>
</dbReference>
<keyword evidence="3 6" id="KW-0812">Transmembrane</keyword>
<keyword evidence="5 6" id="KW-0472">Membrane</keyword>
<gene>
    <name evidence="8" type="ORF">SAMN05421781_2043</name>
</gene>
<keyword evidence="4 6" id="KW-1133">Transmembrane helix</keyword>
<dbReference type="Pfam" id="PF02588">
    <property type="entry name" value="YitT_membrane"/>
    <property type="match status" value="1"/>
</dbReference>
<sequence>MLTSHSSIVSEVIRVLVIVFGALIMAVGLNLFLEPANVFASGATGIAQIIAGFLPLSTGVLLFLINIPIAMLGWFKVGRLFTFYSFLHVALTTFFLDLIPITELSGDILLNSVFGGAITAAGAAVALKWGASAGGLDIVALVLARMGDRPVGTYFMLLNGIIVIAAGFLYNWESALYTLVTLYVGSRVIDTIHTRHVKLTALIVTKNPDEMRDAIHQNLTRGITRIPARGGFDASEKEILMTVITRYEMYTLQQVVQEADPEAFTNIINTTTVFGLFRKDD</sequence>
<dbReference type="Proteomes" id="UP000199488">
    <property type="component" value="Unassembled WGS sequence"/>
</dbReference>
<evidence type="ECO:0000313" key="8">
    <source>
        <dbReference type="EMBL" id="SDW66522.1"/>
    </source>
</evidence>
<dbReference type="Pfam" id="PF10035">
    <property type="entry name" value="DUF2179"/>
    <property type="match status" value="1"/>
</dbReference>
<dbReference type="PANTHER" id="PTHR33545">
    <property type="entry name" value="UPF0750 MEMBRANE PROTEIN YITT-RELATED"/>
    <property type="match status" value="1"/>
</dbReference>
<dbReference type="InterPro" id="IPR051461">
    <property type="entry name" value="UPF0750_membrane"/>
</dbReference>
<proteinExistence type="predicted"/>
<feature type="transmembrane region" description="Helical" evidence="6">
    <location>
        <begin position="77"/>
        <end position="96"/>
    </location>
</feature>
<feature type="transmembrane region" description="Helical" evidence="6">
    <location>
        <begin position="12"/>
        <end position="33"/>
    </location>
</feature>
<protein>
    <submittedName>
        <fullName evidence="8">Uncharacterized membrane-anchored protein YitT, contains DUF161 and DUF2179 domains</fullName>
    </submittedName>
</protein>
<evidence type="ECO:0000256" key="5">
    <source>
        <dbReference type="ARBA" id="ARBA00023136"/>
    </source>
</evidence>
<dbReference type="CDD" id="cd16380">
    <property type="entry name" value="YitT_C"/>
    <property type="match status" value="1"/>
</dbReference>
<evidence type="ECO:0000256" key="1">
    <source>
        <dbReference type="ARBA" id="ARBA00004651"/>
    </source>
</evidence>
<dbReference type="InterPro" id="IPR015867">
    <property type="entry name" value="N-reg_PII/ATP_PRibTrfase_C"/>
</dbReference>
<comment type="subcellular location">
    <subcellularLocation>
        <location evidence="1">Cell membrane</location>
        <topology evidence="1">Multi-pass membrane protein</topology>
    </subcellularLocation>
</comment>
<dbReference type="STRING" id="1122204.SAMN05421781_2043"/>
<dbReference type="PIRSF" id="PIRSF006483">
    <property type="entry name" value="Membrane_protein_YitT"/>
    <property type="match status" value="1"/>
</dbReference>
<keyword evidence="9" id="KW-1185">Reference proteome</keyword>
<dbReference type="EMBL" id="FNNC01000004">
    <property type="protein sequence ID" value="SDW66522.1"/>
    <property type="molecule type" value="Genomic_DNA"/>
</dbReference>
<dbReference type="PANTHER" id="PTHR33545:SF5">
    <property type="entry name" value="UPF0750 MEMBRANE PROTEIN YITT"/>
    <property type="match status" value="1"/>
</dbReference>
<dbReference type="AlphaFoldDB" id="A0A1H2VE00"/>
<organism evidence="8 9">
    <name type="scientific">Marinococcus luteus</name>
    <dbReference type="NCBI Taxonomy" id="1122204"/>
    <lineage>
        <taxon>Bacteria</taxon>
        <taxon>Bacillati</taxon>
        <taxon>Bacillota</taxon>
        <taxon>Bacilli</taxon>
        <taxon>Bacillales</taxon>
        <taxon>Bacillaceae</taxon>
        <taxon>Marinococcus</taxon>
    </lineage>
</organism>